<dbReference type="EMBL" id="JAINVZ010000027">
    <property type="protein sequence ID" value="MBY8888649.1"/>
    <property type="molecule type" value="Genomic_DNA"/>
</dbReference>
<dbReference type="Pfam" id="PF03816">
    <property type="entry name" value="LytR_cpsA_psr"/>
    <property type="match status" value="1"/>
</dbReference>
<comment type="similarity">
    <text evidence="1">Belongs to the LytR/CpsA/Psr (LCP) family.</text>
</comment>
<dbReference type="InterPro" id="IPR050922">
    <property type="entry name" value="LytR/CpsA/Psr_CW_biosynth"/>
</dbReference>
<dbReference type="NCBIfam" id="TIGR00350">
    <property type="entry name" value="lytR_cpsA_psr"/>
    <property type="match status" value="1"/>
</dbReference>
<organism evidence="5 6">
    <name type="scientific">Streptantibioticus parmotrematis</name>
    <dbReference type="NCBI Taxonomy" id="2873249"/>
    <lineage>
        <taxon>Bacteria</taxon>
        <taxon>Bacillati</taxon>
        <taxon>Actinomycetota</taxon>
        <taxon>Actinomycetes</taxon>
        <taxon>Kitasatosporales</taxon>
        <taxon>Streptomycetaceae</taxon>
        <taxon>Streptantibioticus</taxon>
    </lineage>
</organism>
<keyword evidence="6" id="KW-1185">Reference proteome</keyword>
<keyword evidence="3" id="KW-0472">Membrane</keyword>
<accession>A0ABS7R143</accession>
<gene>
    <name evidence="5" type="ORF">K7472_27960</name>
</gene>
<dbReference type="PANTHER" id="PTHR33392">
    <property type="entry name" value="POLYISOPRENYL-TEICHOIC ACID--PEPTIDOGLYCAN TEICHOIC ACID TRANSFERASE TAGU"/>
    <property type="match status" value="1"/>
</dbReference>
<evidence type="ECO:0000256" key="3">
    <source>
        <dbReference type="SAM" id="Phobius"/>
    </source>
</evidence>
<proteinExistence type="inferred from homology"/>
<sequence length="389" mass="40185">MTDQPEPGSGQHAPGDRIPAGRGLPLRGPGRRRKPRSRGWKIAVWSLAGLVALGGAGTGFLYYKLNGNLTGVDINAELGTDRPANVDNGSMDILVLGSDSRSGANREYGHDEGGARSDTAMIVHVYPGHKKATVVSIPRDTLVDRPACKLPGGGTAPARSGDMFNDAYATGGPACAVKTVESMTGIRMDHYVEVDFTGFKNLVNAMGGVPVTTTRAIDDPDSHLNLPAGRHTLDGEQALGLVRTRHAVGDGSDLGRIQLQQAFVKALIGRAGDAGLLTDPAKLYDMADTATKALTTDSGLASVGKLVGFAQSLRGIGAGGLNMVTMPVNYDPTDPNRVVPLTSQDDQVWAALRADKPVPASATKGSAGANAGAGGVVTPQPSRSTTAGH</sequence>
<feature type="transmembrane region" description="Helical" evidence="3">
    <location>
        <begin position="42"/>
        <end position="63"/>
    </location>
</feature>
<comment type="caution">
    <text evidence="5">The sequence shown here is derived from an EMBL/GenBank/DDBJ whole genome shotgun (WGS) entry which is preliminary data.</text>
</comment>
<feature type="compositionally biased region" description="Low complexity" evidence="2">
    <location>
        <begin position="17"/>
        <end position="28"/>
    </location>
</feature>
<name>A0ABS7R143_9ACTN</name>
<feature type="compositionally biased region" description="Low complexity" evidence="2">
    <location>
        <begin position="360"/>
        <end position="370"/>
    </location>
</feature>
<dbReference type="Proteomes" id="UP001198565">
    <property type="component" value="Unassembled WGS sequence"/>
</dbReference>
<evidence type="ECO:0000313" key="5">
    <source>
        <dbReference type="EMBL" id="MBY8888649.1"/>
    </source>
</evidence>
<dbReference type="InterPro" id="IPR004474">
    <property type="entry name" value="LytR_CpsA_psr"/>
</dbReference>
<keyword evidence="3" id="KW-1133">Transmembrane helix</keyword>
<feature type="region of interest" description="Disordered" evidence="2">
    <location>
        <begin position="1"/>
        <end position="35"/>
    </location>
</feature>
<keyword evidence="3" id="KW-0812">Transmembrane</keyword>
<feature type="compositionally biased region" description="Polar residues" evidence="2">
    <location>
        <begin position="379"/>
        <end position="389"/>
    </location>
</feature>
<evidence type="ECO:0000259" key="4">
    <source>
        <dbReference type="Pfam" id="PF03816"/>
    </source>
</evidence>
<feature type="region of interest" description="Disordered" evidence="2">
    <location>
        <begin position="359"/>
        <end position="389"/>
    </location>
</feature>
<evidence type="ECO:0000256" key="2">
    <source>
        <dbReference type="SAM" id="MobiDB-lite"/>
    </source>
</evidence>
<protein>
    <submittedName>
        <fullName evidence="5">LCP family protein</fullName>
    </submittedName>
</protein>
<evidence type="ECO:0000313" key="6">
    <source>
        <dbReference type="Proteomes" id="UP001198565"/>
    </source>
</evidence>
<reference evidence="5 6" key="1">
    <citation type="submission" date="2021-08" db="EMBL/GenBank/DDBJ databases">
        <title>Streptomyces sp. PTM05 isolated from lichen.</title>
        <authorList>
            <person name="Somphong A."/>
            <person name="Phongsopitanun W."/>
            <person name="Tanasupawat S."/>
        </authorList>
    </citation>
    <scope>NUCLEOTIDE SEQUENCE [LARGE SCALE GENOMIC DNA]</scope>
    <source>
        <strain evidence="5 6">Ptm05</strain>
    </source>
</reference>
<dbReference type="RefSeq" id="WP_222981364.1">
    <property type="nucleotide sequence ID" value="NZ_JAINVZ010000027.1"/>
</dbReference>
<evidence type="ECO:0000256" key="1">
    <source>
        <dbReference type="ARBA" id="ARBA00006068"/>
    </source>
</evidence>
<feature type="domain" description="Cell envelope-related transcriptional attenuator" evidence="4">
    <location>
        <begin position="116"/>
        <end position="270"/>
    </location>
</feature>
<dbReference type="Gene3D" id="3.40.630.190">
    <property type="entry name" value="LCP protein"/>
    <property type="match status" value="1"/>
</dbReference>
<dbReference type="PANTHER" id="PTHR33392:SF6">
    <property type="entry name" value="POLYISOPRENYL-TEICHOIC ACID--PEPTIDOGLYCAN TEICHOIC ACID TRANSFERASE TAGU"/>
    <property type="match status" value="1"/>
</dbReference>